<keyword evidence="1" id="KW-0808">Transferase</keyword>
<accession>A0A8J9X2G9</accession>
<organism evidence="4">
    <name type="scientific">Phaeodactylum tricornutum</name>
    <name type="common">Diatom</name>
    <dbReference type="NCBI Taxonomy" id="2850"/>
    <lineage>
        <taxon>Eukaryota</taxon>
        <taxon>Sar</taxon>
        <taxon>Stramenopiles</taxon>
        <taxon>Ochrophyta</taxon>
        <taxon>Bacillariophyta</taxon>
        <taxon>Bacillariophyceae</taxon>
        <taxon>Bacillariophycidae</taxon>
        <taxon>Naviculales</taxon>
        <taxon>Phaeodactylaceae</taxon>
        <taxon>Phaeodactylum</taxon>
    </lineage>
</organism>
<evidence type="ECO:0000313" key="4">
    <source>
        <dbReference type="EMBL" id="CAG9281607.1"/>
    </source>
</evidence>
<keyword evidence="2" id="KW-0012">Acyltransferase</keyword>
<proteinExistence type="predicted"/>
<protein>
    <recommendedName>
        <fullName evidence="3">N-acetyltransferase domain-containing protein</fullName>
    </recommendedName>
</protein>
<dbReference type="Gene3D" id="3.40.630.30">
    <property type="match status" value="1"/>
</dbReference>
<evidence type="ECO:0000256" key="2">
    <source>
        <dbReference type="ARBA" id="ARBA00023315"/>
    </source>
</evidence>
<dbReference type="Proteomes" id="UP000836788">
    <property type="component" value="Chromosome 15"/>
</dbReference>
<dbReference type="PROSITE" id="PS51186">
    <property type="entry name" value="GNAT"/>
    <property type="match status" value="1"/>
</dbReference>
<dbReference type="InterPro" id="IPR051635">
    <property type="entry name" value="SNAT-like"/>
</dbReference>
<dbReference type="EMBL" id="OU594956">
    <property type="protein sequence ID" value="CAG9281607.1"/>
    <property type="molecule type" value="Genomic_DNA"/>
</dbReference>
<dbReference type="InterPro" id="IPR000182">
    <property type="entry name" value="GNAT_dom"/>
</dbReference>
<dbReference type="InterPro" id="IPR016181">
    <property type="entry name" value="Acyl_CoA_acyltransferase"/>
</dbReference>
<dbReference type="PANTHER" id="PTHR10908:SF0">
    <property type="entry name" value="SEROTONIN N-ACETYLTRANSFERASE"/>
    <property type="match status" value="1"/>
</dbReference>
<feature type="domain" description="N-acetyltransferase" evidence="3">
    <location>
        <begin position="1"/>
        <end position="160"/>
    </location>
</feature>
<evidence type="ECO:0000256" key="1">
    <source>
        <dbReference type="ARBA" id="ARBA00022679"/>
    </source>
</evidence>
<dbReference type="SUPFAM" id="SSF55729">
    <property type="entry name" value="Acyl-CoA N-acyltransferases (Nat)"/>
    <property type="match status" value="1"/>
</dbReference>
<feature type="non-terminal residue" evidence="4">
    <location>
        <position position="1"/>
    </location>
</feature>
<dbReference type="Pfam" id="PF00583">
    <property type="entry name" value="Acetyltransf_1"/>
    <property type="match status" value="1"/>
</dbReference>
<feature type="non-terminal residue" evidence="4">
    <location>
        <position position="160"/>
    </location>
</feature>
<dbReference type="CDD" id="cd04301">
    <property type="entry name" value="NAT_SF"/>
    <property type="match status" value="1"/>
</dbReference>
<reference evidence="4" key="1">
    <citation type="submission" date="2022-02" db="EMBL/GenBank/DDBJ databases">
        <authorList>
            <person name="Giguere J D."/>
        </authorList>
    </citation>
    <scope>NUCLEOTIDE SEQUENCE</scope>
    <source>
        <strain evidence="4">CCAP 1055/1</strain>
    </source>
</reference>
<gene>
    <name evidence="4" type="ORF">PTTT1_LOCUS17008</name>
</gene>
<dbReference type="PANTHER" id="PTHR10908">
    <property type="entry name" value="SEROTONIN N-ACETYLTRANSFERASE"/>
    <property type="match status" value="1"/>
</dbReference>
<name>A0A8J9X2G9_PHATR</name>
<evidence type="ECO:0000259" key="3">
    <source>
        <dbReference type="PROSITE" id="PS51186"/>
    </source>
</evidence>
<sequence length="160" mass="18161">IRFREVRPTDIPAVAQIEKASYPEDEAASKSALQYRQHHAAPYFRCAVVGGQDDDNDVVIGYICSTRCREFEHESMSLHIPNGSLLAIHSVVVQQKYRKRGIATAMLKEYVQDVQKNNDGTIEKMVLLAKKNLLAFYVECGFQVKQLSSIVHGSEQWYDL</sequence>
<dbReference type="AlphaFoldDB" id="A0A8J9X2G9"/>
<dbReference type="GO" id="GO:0008080">
    <property type="term" value="F:N-acetyltransferase activity"/>
    <property type="evidence" value="ECO:0007669"/>
    <property type="project" value="UniProtKB-ARBA"/>
</dbReference>